<dbReference type="SMART" id="SM00849">
    <property type="entry name" value="Lactamase_B"/>
    <property type="match status" value="1"/>
</dbReference>
<evidence type="ECO:0000256" key="4">
    <source>
        <dbReference type="ARBA" id="ARBA00022833"/>
    </source>
</evidence>
<evidence type="ECO:0000313" key="7">
    <source>
        <dbReference type="Proteomes" id="UP000574276"/>
    </source>
</evidence>
<reference evidence="6 7" key="1">
    <citation type="submission" date="2020-07" db="EMBL/GenBank/DDBJ databases">
        <title>Characterization and genome sequencing of isolate MD1, a novel member within the family Lachnospiraceae.</title>
        <authorList>
            <person name="Rettenmaier R."/>
            <person name="Di Bello L."/>
            <person name="Zinser C."/>
            <person name="Scheitz K."/>
            <person name="Liebl W."/>
            <person name="Zverlov V."/>
        </authorList>
    </citation>
    <scope>NUCLEOTIDE SEQUENCE [LARGE SCALE GENOMIC DNA]</scope>
    <source>
        <strain evidence="6 7">MD1</strain>
    </source>
</reference>
<keyword evidence="3 6" id="KW-0378">Hydrolase</keyword>
<keyword evidence="2" id="KW-0479">Metal-binding</keyword>
<keyword evidence="4" id="KW-0862">Zinc</keyword>
<dbReference type="InterPro" id="IPR051453">
    <property type="entry name" value="MBL_Glyoxalase_II"/>
</dbReference>
<dbReference type="Gene3D" id="3.60.15.10">
    <property type="entry name" value="Ribonuclease Z/Hydroxyacylglutathione hydrolase-like"/>
    <property type="match status" value="1"/>
</dbReference>
<dbReference type="AlphaFoldDB" id="A0A839JUI5"/>
<gene>
    <name evidence="6" type="ORF">H0486_00350</name>
</gene>
<dbReference type="PANTHER" id="PTHR46233">
    <property type="entry name" value="HYDROXYACYLGLUTATHIONE HYDROLASE GLOC"/>
    <property type="match status" value="1"/>
</dbReference>
<comment type="caution">
    <text evidence="6">The sequence shown here is derived from an EMBL/GenBank/DDBJ whole genome shotgun (WGS) entry which is preliminary data.</text>
</comment>
<dbReference type="GO" id="GO:0046872">
    <property type="term" value="F:metal ion binding"/>
    <property type="evidence" value="ECO:0007669"/>
    <property type="project" value="UniProtKB-KW"/>
</dbReference>
<protein>
    <submittedName>
        <fullName evidence="6">MBL fold metallo-hydrolase</fullName>
    </submittedName>
</protein>
<evidence type="ECO:0000256" key="3">
    <source>
        <dbReference type="ARBA" id="ARBA00022801"/>
    </source>
</evidence>
<dbReference type="Proteomes" id="UP000574276">
    <property type="component" value="Unassembled WGS sequence"/>
</dbReference>
<dbReference type="PANTHER" id="PTHR46233:SF3">
    <property type="entry name" value="HYDROXYACYLGLUTATHIONE HYDROLASE GLOC"/>
    <property type="match status" value="1"/>
</dbReference>
<comment type="cofactor">
    <cofactor evidence="1">
        <name>Zn(2+)</name>
        <dbReference type="ChEBI" id="CHEBI:29105"/>
    </cofactor>
</comment>
<dbReference type="InterPro" id="IPR001279">
    <property type="entry name" value="Metallo-B-lactamas"/>
</dbReference>
<organism evidence="6 7">
    <name type="scientific">Variimorphobacter saccharofermentans</name>
    <dbReference type="NCBI Taxonomy" id="2755051"/>
    <lineage>
        <taxon>Bacteria</taxon>
        <taxon>Bacillati</taxon>
        <taxon>Bacillota</taxon>
        <taxon>Clostridia</taxon>
        <taxon>Lachnospirales</taxon>
        <taxon>Lachnospiraceae</taxon>
        <taxon>Variimorphobacter</taxon>
    </lineage>
</organism>
<evidence type="ECO:0000259" key="5">
    <source>
        <dbReference type="SMART" id="SM00849"/>
    </source>
</evidence>
<dbReference type="Pfam" id="PF00753">
    <property type="entry name" value="Lactamase_B"/>
    <property type="match status" value="1"/>
</dbReference>
<dbReference type="GO" id="GO:0016787">
    <property type="term" value="F:hydrolase activity"/>
    <property type="evidence" value="ECO:0007669"/>
    <property type="project" value="UniProtKB-KW"/>
</dbReference>
<feature type="domain" description="Metallo-beta-lactamase" evidence="5">
    <location>
        <begin position="12"/>
        <end position="225"/>
    </location>
</feature>
<evidence type="ECO:0000313" key="6">
    <source>
        <dbReference type="EMBL" id="MBB2181345.1"/>
    </source>
</evidence>
<dbReference type="SUPFAM" id="SSF56281">
    <property type="entry name" value="Metallo-hydrolase/oxidoreductase"/>
    <property type="match status" value="1"/>
</dbReference>
<keyword evidence="7" id="KW-1185">Reference proteome</keyword>
<accession>A0A839JUI5</accession>
<evidence type="ECO:0000256" key="2">
    <source>
        <dbReference type="ARBA" id="ARBA00022723"/>
    </source>
</evidence>
<sequence length="238" mass="26646">MNQEIIRIDLGGVNCYLGKSEEGYVLFDTAGHLFMDKEYTDRREELIRRLEEEGCCTGNLRAIILTHGDCDHTANAAYLRDKYQTVVAIHEKDEIMLKELTVERILENCRYHSVVLKIVFFLVKNQLKKVSTKILSDFTTFQPDVLLKDGEDLSGFGFRGKVIHTPGHTAGSIAILAESGELIVGDTFANAKVPELAPNALNFKQMKESAKKLLMMNVTKIYPGHGEPFPASVLKGKL</sequence>
<evidence type="ECO:0000256" key="1">
    <source>
        <dbReference type="ARBA" id="ARBA00001947"/>
    </source>
</evidence>
<name>A0A839JUI5_9FIRM</name>
<dbReference type="RefSeq" id="WP_228351124.1">
    <property type="nucleotide sequence ID" value="NZ_JACEGA010000001.1"/>
</dbReference>
<dbReference type="InterPro" id="IPR036866">
    <property type="entry name" value="RibonucZ/Hydroxyglut_hydro"/>
</dbReference>
<proteinExistence type="predicted"/>
<dbReference type="EMBL" id="JACEGA010000001">
    <property type="protein sequence ID" value="MBB2181345.1"/>
    <property type="molecule type" value="Genomic_DNA"/>
</dbReference>